<dbReference type="RefSeq" id="WP_088333843.1">
    <property type="nucleotide sequence ID" value="NZ_NBBJ01000003.1"/>
</dbReference>
<keyword evidence="3" id="KW-1185">Reference proteome</keyword>
<evidence type="ECO:0000256" key="1">
    <source>
        <dbReference type="SAM" id="Phobius"/>
    </source>
</evidence>
<organism evidence="2 3">
    <name type="scientific">Sphingomonas mucosissima</name>
    <dbReference type="NCBI Taxonomy" id="370959"/>
    <lineage>
        <taxon>Bacteria</taxon>
        <taxon>Pseudomonadati</taxon>
        <taxon>Pseudomonadota</taxon>
        <taxon>Alphaproteobacteria</taxon>
        <taxon>Sphingomonadales</taxon>
        <taxon>Sphingomonadaceae</taxon>
        <taxon>Sphingomonas</taxon>
    </lineage>
</organism>
<sequence length="135" mass="14456">MLSTVEKVKLRGRRCAASSPFLPFTVPQLLPPIDTPVTRFPFKTTLLLAAQFTVGAASLGLLAFAPPARGEMLLMPLVSGAPVARLVRRSDALLLARGPGDALIVRGDRAALFWPLLRVGVLTIASPKSLCWGQR</sequence>
<name>A0A245ZIZ7_9SPHN</name>
<gene>
    <name evidence="2" type="ORF">SPMU_21410</name>
</gene>
<dbReference type="OrthoDB" id="7574552at2"/>
<reference evidence="2 3" key="1">
    <citation type="submission" date="2017-03" db="EMBL/GenBank/DDBJ databases">
        <title>Genome sequence of Sphingomonas mucosissima DSM 17494.</title>
        <authorList>
            <person name="Poehlein A."/>
            <person name="Wuebbeler J.H."/>
            <person name="Steinbuechel A."/>
            <person name="Daniel R."/>
        </authorList>
    </citation>
    <scope>NUCLEOTIDE SEQUENCE [LARGE SCALE GENOMIC DNA]</scope>
    <source>
        <strain evidence="2 3">DSM 17494</strain>
    </source>
</reference>
<accession>A0A245ZIZ7</accession>
<keyword evidence="1" id="KW-0812">Transmembrane</keyword>
<keyword evidence="1" id="KW-0472">Membrane</keyword>
<protein>
    <submittedName>
        <fullName evidence="2">Uncharacterized protein</fullName>
    </submittedName>
</protein>
<evidence type="ECO:0000313" key="3">
    <source>
        <dbReference type="Proteomes" id="UP000197783"/>
    </source>
</evidence>
<dbReference type="Proteomes" id="UP000197783">
    <property type="component" value="Unassembled WGS sequence"/>
</dbReference>
<dbReference type="AlphaFoldDB" id="A0A245ZIZ7"/>
<proteinExistence type="predicted"/>
<feature type="transmembrane region" description="Helical" evidence="1">
    <location>
        <begin position="46"/>
        <end position="65"/>
    </location>
</feature>
<comment type="caution">
    <text evidence="2">The sequence shown here is derived from an EMBL/GenBank/DDBJ whole genome shotgun (WGS) entry which is preliminary data.</text>
</comment>
<evidence type="ECO:0000313" key="2">
    <source>
        <dbReference type="EMBL" id="OWK29721.1"/>
    </source>
</evidence>
<dbReference type="EMBL" id="NBBJ01000003">
    <property type="protein sequence ID" value="OWK29721.1"/>
    <property type="molecule type" value="Genomic_DNA"/>
</dbReference>
<keyword evidence="1" id="KW-1133">Transmembrane helix</keyword>